<evidence type="ECO:0000256" key="3">
    <source>
        <dbReference type="ARBA" id="ARBA00023015"/>
    </source>
</evidence>
<keyword evidence="4" id="KW-0804">Transcription</keyword>
<keyword evidence="11" id="KW-1185">Reference proteome</keyword>
<dbReference type="GO" id="GO:0000124">
    <property type="term" value="C:SAGA complex"/>
    <property type="evidence" value="ECO:0007669"/>
    <property type="project" value="InterPro"/>
</dbReference>
<dbReference type="GO" id="GO:0005669">
    <property type="term" value="C:transcription factor TFIID complex"/>
    <property type="evidence" value="ECO:0007669"/>
    <property type="project" value="InterPro"/>
</dbReference>
<dbReference type="CDD" id="cd22931">
    <property type="entry name" value="HFD_TAF6"/>
    <property type="match status" value="1"/>
</dbReference>
<evidence type="ECO:0000256" key="2">
    <source>
        <dbReference type="ARBA" id="ARBA00007688"/>
    </source>
</evidence>
<sequence>MSVWNPDNIRDVAESVGIASLADNVVEELARDVDYRLAQVLEEAIKFMRHGKRTTLSTHDISNALRVLNVEPLYGYESTRPLRFGEASLGPGQPLYYVEDEEVDFEKLINAPLPKVPREITFTAHWLAVEGVQPSIPQNPTGVNHADLLPKGPNANSHLAAANGLDNINVKPLVKHVLSKESQELFAKLSSALIDETNSEWQNAALASIRTDPGIHQLVTYLLTFIAEKVTHSMKNLFVLKQMMLATEALLFNRSIYLDPYIAYMVPPVLTCCTGKHLGPSAHQAPSNASSETLNGTNMNGNGTNTPAHFGLRDLAASILSQMCARYSASNQGLKSRVARICLKQFLDPNKPLGTHYGALQALLLVTGVEGMKMLVLPNLRLYDDVLKEAIADESRKTEADMVLKVIMAGLDGLERTRGATRVNGVGNLGSLKDRLVERIGEVVADRLIADQKSGVAQVILESDMSL</sequence>
<feature type="compositionally biased region" description="Polar residues" evidence="8">
    <location>
        <begin position="284"/>
        <end position="294"/>
    </location>
</feature>
<evidence type="ECO:0000256" key="7">
    <source>
        <dbReference type="ARBA" id="ARBA00093655"/>
    </source>
</evidence>
<dbReference type="GO" id="GO:0046695">
    <property type="term" value="C:SLIK (SAGA-like) complex"/>
    <property type="evidence" value="ECO:0007669"/>
    <property type="project" value="InterPro"/>
</dbReference>
<keyword evidence="3" id="KW-0805">Transcription regulation</keyword>
<dbReference type="GO" id="GO:0051123">
    <property type="term" value="P:RNA polymerase II preinitiation complex assembly"/>
    <property type="evidence" value="ECO:0007669"/>
    <property type="project" value="TreeGrafter"/>
</dbReference>
<evidence type="ECO:0000256" key="6">
    <source>
        <dbReference type="ARBA" id="ARBA00076308"/>
    </source>
</evidence>
<evidence type="ECO:0000256" key="5">
    <source>
        <dbReference type="ARBA" id="ARBA00023242"/>
    </source>
</evidence>
<evidence type="ECO:0000256" key="1">
    <source>
        <dbReference type="ARBA" id="ARBA00004123"/>
    </source>
</evidence>
<dbReference type="Proteomes" id="UP000800093">
    <property type="component" value="Unassembled WGS sequence"/>
</dbReference>
<dbReference type="AlphaFoldDB" id="A0A9P4N9W4"/>
<accession>A0A9P4N9W4</accession>
<reference evidence="11" key="1">
    <citation type="journal article" date="2020" name="Stud. Mycol.">
        <title>101 Dothideomycetes genomes: A test case for predicting lifestyles and emergence of pathogens.</title>
        <authorList>
            <person name="Haridas S."/>
            <person name="Albert R."/>
            <person name="Binder M."/>
            <person name="Bloem J."/>
            <person name="LaButti K."/>
            <person name="Salamov A."/>
            <person name="Andreopoulos B."/>
            <person name="Baker S."/>
            <person name="Barry K."/>
            <person name="Bills G."/>
            <person name="Bluhm B."/>
            <person name="Cannon C."/>
            <person name="Castanera R."/>
            <person name="Culley D."/>
            <person name="Daum C."/>
            <person name="Ezra D."/>
            <person name="Gonzalez J."/>
            <person name="Henrissat B."/>
            <person name="Kuo A."/>
            <person name="Liang C."/>
            <person name="Lipzen A."/>
            <person name="Lutzoni F."/>
            <person name="Magnuson J."/>
            <person name="Mondo S."/>
            <person name="Nolan M."/>
            <person name="Ohm R."/>
            <person name="Pangilinan J."/>
            <person name="Park H.-J."/>
            <person name="Ramirez L."/>
            <person name="Alfaro M."/>
            <person name="Sun H."/>
            <person name="Tritt A."/>
            <person name="Yoshinaga Y."/>
            <person name="Zwiers L.-H."/>
            <person name="Turgeon B."/>
            <person name="Goodwin S."/>
            <person name="Spatafora J."/>
            <person name="Crous P."/>
            <person name="Grigoriev I."/>
        </authorList>
    </citation>
    <scope>NUCLEOTIDE SEQUENCE [LARGE SCALE GENOMIC DNA]</scope>
    <source>
        <strain evidence="11">CBS 304.66</strain>
    </source>
</reference>
<dbReference type="FunFam" id="1.10.20.10:FF:000033">
    <property type="entry name" value="Transcription initiation factor TFIID complex subunit"/>
    <property type="match status" value="1"/>
</dbReference>
<dbReference type="InterPro" id="IPR037796">
    <property type="entry name" value="TAF6"/>
</dbReference>
<proteinExistence type="inferred from homology"/>
<dbReference type="InterPro" id="IPR009072">
    <property type="entry name" value="Histone-fold"/>
</dbReference>
<dbReference type="SUPFAM" id="SSF47113">
    <property type="entry name" value="Histone-fold"/>
    <property type="match status" value="1"/>
</dbReference>
<dbReference type="Gene3D" id="1.10.20.10">
    <property type="entry name" value="Histone, subunit A"/>
    <property type="match status" value="1"/>
</dbReference>
<comment type="similarity">
    <text evidence="2">Belongs to the TAF6 family.</text>
</comment>
<dbReference type="InterPro" id="IPR046344">
    <property type="entry name" value="TAF6_C_sf"/>
</dbReference>
<dbReference type="EMBL" id="ML986582">
    <property type="protein sequence ID" value="KAF2269309.1"/>
    <property type="molecule type" value="Genomic_DNA"/>
</dbReference>
<dbReference type="GO" id="GO:0003713">
    <property type="term" value="F:transcription coactivator activity"/>
    <property type="evidence" value="ECO:0007669"/>
    <property type="project" value="TreeGrafter"/>
</dbReference>
<dbReference type="Pfam" id="PF07571">
    <property type="entry name" value="TAF6_C"/>
    <property type="match status" value="1"/>
</dbReference>
<feature type="region of interest" description="Disordered" evidence="8">
    <location>
        <begin position="281"/>
        <end position="302"/>
    </location>
</feature>
<dbReference type="GO" id="GO:0016251">
    <property type="term" value="F:RNA polymerase II general transcription initiation factor activity"/>
    <property type="evidence" value="ECO:0007669"/>
    <property type="project" value="InterPro"/>
</dbReference>
<keyword evidence="5" id="KW-0539">Nucleus</keyword>
<dbReference type="InterPro" id="IPR004823">
    <property type="entry name" value="TAF_TATA-bd_Histone-like_dom"/>
</dbReference>
<dbReference type="PANTHER" id="PTHR10221">
    <property type="entry name" value="TRANSCRIPTION INITIATION FACTOR TFIID SUBUNIT 6"/>
    <property type="match status" value="1"/>
</dbReference>
<dbReference type="GO" id="GO:0046982">
    <property type="term" value="F:protein heterodimerization activity"/>
    <property type="evidence" value="ECO:0007669"/>
    <property type="project" value="InterPro"/>
</dbReference>
<dbReference type="CDD" id="cd08050">
    <property type="entry name" value="TAF6C"/>
    <property type="match status" value="1"/>
</dbReference>
<evidence type="ECO:0000259" key="9">
    <source>
        <dbReference type="SMART" id="SM00803"/>
    </source>
</evidence>
<evidence type="ECO:0000256" key="8">
    <source>
        <dbReference type="SAM" id="MobiDB-lite"/>
    </source>
</evidence>
<name>A0A9P4N9W4_9PLEO</name>
<comment type="subcellular location">
    <subcellularLocation>
        <location evidence="1">Nucleus</location>
    </subcellularLocation>
</comment>
<evidence type="ECO:0000313" key="10">
    <source>
        <dbReference type="EMBL" id="KAF2269309.1"/>
    </source>
</evidence>
<evidence type="ECO:0000313" key="11">
    <source>
        <dbReference type="Proteomes" id="UP000800093"/>
    </source>
</evidence>
<gene>
    <name evidence="10" type="ORF">CC78DRAFT_529123</name>
</gene>
<dbReference type="PANTHER" id="PTHR10221:SF9">
    <property type="entry name" value="TRANSCRIPTION INITIATION FACTOR TFIID SUBUNIT 6"/>
    <property type="match status" value="1"/>
</dbReference>
<dbReference type="InterPro" id="IPR011442">
    <property type="entry name" value="TAF6_C"/>
</dbReference>
<dbReference type="OrthoDB" id="361039at2759"/>
<dbReference type="SMART" id="SM00803">
    <property type="entry name" value="TAF"/>
    <property type="match status" value="1"/>
</dbReference>
<dbReference type="GO" id="GO:0006325">
    <property type="term" value="P:chromatin organization"/>
    <property type="evidence" value="ECO:0007669"/>
    <property type="project" value="UniProtKB-ARBA"/>
</dbReference>
<organism evidence="10 11">
    <name type="scientific">Lojkania enalia</name>
    <dbReference type="NCBI Taxonomy" id="147567"/>
    <lineage>
        <taxon>Eukaryota</taxon>
        <taxon>Fungi</taxon>
        <taxon>Dikarya</taxon>
        <taxon>Ascomycota</taxon>
        <taxon>Pezizomycotina</taxon>
        <taxon>Dothideomycetes</taxon>
        <taxon>Pleosporomycetidae</taxon>
        <taxon>Pleosporales</taxon>
        <taxon>Pleosporales incertae sedis</taxon>
        <taxon>Lojkania</taxon>
    </lineage>
</organism>
<dbReference type="Gene3D" id="1.25.40.770">
    <property type="entry name" value="TAF6, C-terminal HEAT repeat domain"/>
    <property type="match status" value="1"/>
</dbReference>
<dbReference type="Pfam" id="PF02969">
    <property type="entry name" value="TAF"/>
    <property type="match status" value="1"/>
</dbReference>
<comment type="caution">
    <text evidence="10">The sequence shown here is derived from an EMBL/GenBank/DDBJ whole genome shotgun (WGS) entry which is preliminary data.</text>
</comment>
<evidence type="ECO:0000256" key="4">
    <source>
        <dbReference type="ARBA" id="ARBA00023163"/>
    </source>
</evidence>
<feature type="domain" description="TATA box binding protein associated factor (TAF) histone-like fold" evidence="9">
    <location>
        <begin position="3"/>
        <end position="66"/>
    </location>
</feature>
<protein>
    <recommendedName>
        <fullName evidence="6">TBP-associated factor 6</fullName>
    </recommendedName>
    <alternativeName>
        <fullName evidence="7">Transcription initiation factor TFIID subunit 6</fullName>
    </alternativeName>
</protein>